<evidence type="ECO:0000259" key="3">
    <source>
        <dbReference type="Pfam" id="PF00501"/>
    </source>
</evidence>
<dbReference type="Pfam" id="PF00501">
    <property type="entry name" value="AMP-binding"/>
    <property type="match status" value="1"/>
</dbReference>
<gene>
    <name evidence="4" type="ORF">ACFP3U_23730</name>
</gene>
<dbReference type="InterPro" id="IPR045851">
    <property type="entry name" value="AMP-bd_C_sf"/>
</dbReference>
<feature type="domain" description="AMP-dependent synthetase/ligase" evidence="3">
    <location>
        <begin position="9"/>
        <end position="401"/>
    </location>
</feature>
<evidence type="ECO:0000256" key="1">
    <source>
        <dbReference type="ARBA" id="ARBA00006432"/>
    </source>
</evidence>
<sequence length="547" mass="57373">MNSLHGWLRTAATRRPDAPAFVAEDPDGSVAVTWDQLARRVAAMRGGLRARRTAAGERIALSLPGGPDLVAALLAVAAEGCVAVVLPTPRGRRDGAYADRLAGVWADCAPSALIETPAETLRRTAIEGIEGLAAVASVDPAELAAAEPVHSPAATRDADAPVILQYTSGSTKRPRGVVLSTAMLEANCRQARAVYGDHEDDVAVSWVPLYHDMGLITAVIRPLFSGHPSVLLRPGDFIAEPIRWLRAVHTHRATLSSAPDFAYAHCVRRIAPADLDGLDLSRWRIARSAGEVVRPETMDAFTAFAAPAGFRPEAFCPSYGMAEATLTVTASTPGTRPRRLRVSPATLRPGEVVAPDPGGRELLSSGPPVPDTSVTVAGAGGREGVVGELEVHGPQVMRGYLHGAKREPGRALPTGDLGFLHGGEVFVLGRADDAMVLNGVNLFQHDLVAACASVAGLRPGRAAAFVDDRVADRQEVVVVAETVPGLTVPGVQDRAALTASVRARVLERLGVIVAHVETVDAGSLPVTTSGKVQVAAIRAAWLERRSG</sequence>
<dbReference type="PANTHER" id="PTHR22754:SF32">
    <property type="entry name" value="DISCO-INTERACTING PROTEIN 2"/>
    <property type="match status" value="1"/>
</dbReference>
<dbReference type="InterPro" id="IPR000873">
    <property type="entry name" value="AMP-dep_synth/lig_dom"/>
</dbReference>
<evidence type="ECO:0000313" key="4">
    <source>
        <dbReference type="EMBL" id="MFC5665975.1"/>
    </source>
</evidence>
<evidence type="ECO:0000313" key="5">
    <source>
        <dbReference type="Proteomes" id="UP001595975"/>
    </source>
</evidence>
<comment type="caution">
    <text evidence="4">The sequence shown here is derived from an EMBL/GenBank/DDBJ whole genome shotgun (WGS) entry which is preliminary data.</text>
</comment>
<dbReference type="EMBL" id="JBHSOF010000034">
    <property type="protein sequence ID" value="MFC5665975.1"/>
    <property type="molecule type" value="Genomic_DNA"/>
</dbReference>
<feature type="region of interest" description="Disordered" evidence="2">
    <location>
        <begin position="348"/>
        <end position="371"/>
    </location>
</feature>
<dbReference type="PANTHER" id="PTHR22754">
    <property type="entry name" value="DISCO-INTERACTING PROTEIN 2 DIP2 -RELATED"/>
    <property type="match status" value="1"/>
</dbReference>
<dbReference type="InterPro" id="IPR042099">
    <property type="entry name" value="ANL_N_sf"/>
</dbReference>
<comment type="similarity">
    <text evidence="1">Belongs to the ATP-dependent AMP-binding enzyme family.</text>
</comment>
<dbReference type="Proteomes" id="UP001595975">
    <property type="component" value="Unassembled WGS sequence"/>
</dbReference>
<evidence type="ECO:0000256" key="2">
    <source>
        <dbReference type="SAM" id="MobiDB-lite"/>
    </source>
</evidence>
<dbReference type="Gene3D" id="3.40.50.12780">
    <property type="entry name" value="N-terminal domain of ligase-like"/>
    <property type="match status" value="1"/>
</dbReference>
<accession>A0ABW0X876</accession>
<protein>
    <submittedName>
        <fullName evidence="4">AMP-binding protein</fullName>
    </submittedName>
</protein>
<organism evidence="4 5">
    <name type="scientific">Kitasatospora misakiensis</name>
    <dbReference type="NCBI Taxonomy" id="67330"/>
    <lineage>
        <taxon>Bacteria</taxon>
        <taxon>Bacillati</taxon>
        <taxon>Actinomycetota</taxon>
        <taxon>Actinomycetes</taxon>
        <taxon>Kitasatosporales</taxon>
        <taxon>Streptomycetaceae</taxon>
        <taxon>Kitasatospora</taxon>
    </lineage>
</organism>
<proteinExistence type="inferred from homology"/>
<dbReference type="RefSeq" id="WP_380227647.1">
    <property type="nucleotide sequence ID" value="NZ_JBHSOF010000034.1"/>
</dbReference>
<dbReference type="Gene3D" id="3.30.300.30">
    <property type="match status" value="1"/>
</dbReference>
<reference evidence="5" key="1">
    <citation type="journal article" date="2019" name="Int. J. Syst. Evol. Microbiol.">
        <title>The Global Catalogue of Microorganisms (GCM) 10K type strain sequencing project: providing services to taxonomists for standard genome sequencing and annotation.</title>
        <authorList>
            <consortium name="The Broad Institute Genomics Platform"/>
            <consortium name="The Broad Institute Genome Sequencing Center for Infectious Disease"/>
            <person name="Wu L."/>
            <person name="Ma J."/>
        </authorList>
    </citation>
    <scope>NUCLEOTIDE SEQUENCE [LARGE SCALE GENOMIC DNA]</scope>
    <source>
        <strain evidence="5">CGMCC 4.1437</strain>
    </source>
</reference>
<dbReference type="SUPFAM" id="SSF56801">
    <property type="entry name" value="Acetyl-CoA synthetase-like"/>
    <property type="match status" value="1"/>
</dbReference>
<name>A0ABW0X876_9ACTN</name>
<keyword evidence="5" id="KW-1185">Reference proteome</keyword>